<dbReference type="GO" id="GO:0004930">
    <property type="term" value="F:G protein-coupled receptor activity"/>
    <property type="evidence" value="ECO:0007669"/>
    <property type="project" value="InterPro"/>
</dbReference>
<feature type="transmembrane region" description="Helical" evidence="5">
    <location>
        <begin position="288"/>
        <end position="313"/>
    </location>
</feature>
<dbReference type="InterPro" id="IPR017452">
    <property type="entry name" value="GPCR_Rhodpsn_7TM"/>
</dbReference>
<dbReference type="VEuPathDB" id="VectorBase:BGLAX_028841"/>
<dbReference type="KEGG" id="bgt:106075986"/>
<evidence type="ECO:0000256" key="1">
    <source>
        <dbReference type="ARBA" id="ARBA00004370"/>
    </source>
</evidence>
<dbReference type="Pfam" id="PF00001">
    <property type="entry name" value="7tm_1"/>
    <property type="match status" value="1"/>
</dbReference>
<evidence type="ECO:0000313" key="7">
    <source>
        <dbReference type="EnsemblMetazoa" id="BGLB032247-PA"/>
    </source>
</evidence>
<feature type="domain" description="G-protein coupled receptors family 1 profile" evidence="6">
    <location>
        <begin position="43"/>
        <end position="312"/>
    </location>
</feature>
<reference evidence="7" key="1">
    <citation type="submission" date="2020-05" db="UniProtKB">
        <authorList>
            <consortium name="EnsemblMetazoa"/>
        </authorList>
    </citation>
    <scope>IDENTIFICATION</scope>
    <source>
        <strain evidence="7">BB02</strain>
    </source>
</reference>
<dbReference type="PANTHER" id="PTHR46641">
    <property type="entry name" value="FMRFAMIDE RECEPTOR-RELATED"/>
    <property type="match status" value="1"/>
</dbReference>
<dbReference type="STRING" id="6526.A0A2C9LKM9"/>
<evidence type="ECO:0000313" key="8">
    <source>
        <dbReference type="Proteomes" id="UP000076420"/>
    </source>
</evidence>
<feature type="transmembrane region" description="Helical" evidence="5">
    <location>
        <begin position="23"/>
        <end position="50"/>
    </location>
</feature>
<feature type="transmembrane region" description="Helical" evidence="5">
    <location>
        <begin position="97"/>
        <end position="124"/>
    </location>
</feature>
<dbReference type="PANTHER" id="PTHR46641:SF18">
    <property type="entry name" value="G-PROTEIN COUPLED RECEPTORS FAMILY 1 PROFILE DOMAIN-CONTAINING PROTEIN"/>
    <property type="match status" value="1"/>
</dbReference>
<dbReference type="Gene3D" id="1.20.1070.10">
    <property type="entry name" value="Rhodopsin 7-helix transmembrane proteins"/>
    <property type="match status" value="1"/>
</dbReference>
<protein>
    <recommendedName>
        <fullName evidence="6">G-protein coupled receptors family 1 profile domain-containing protein</fullName>
    </recommendedName>
</protein>
<keyword evidence="2 5" id="KW-0812">Transmembrane</keyword>
<evidence type="ECO:0000256" key="2">
    <source>
        <dbReference type="ARBA" id="ARBA00022692"/>
    </source>
</evidence>
<keyword evidence="4 5" id="KW-0472">Membrane</keyword>
<dbReference type="InterPro" id="IPR052954">
    <property type="entry name" value="GPCR-Ligand_Int"/>
</dbReference>
<gene>
    <name evidence="7" type="primary">106075986</name>
</gene>
<dbReference type="OrthoDB" id="6182640at2759"/>
<dbReference type="SUPFAM" id="SSF81321">
    <property type="entry name" value="Family A G protein-coupled receptor-like"/>
    <property type="match status" value="1"/>
</dbReference>
<keyword evidence="3 5" id="KW-1133">Transmembrane helix</keyword>
<organism evidence="7 8">
    <name type="scientific">Biomphalaria glabrata</name>
    <name type="common">Bloodfluke planorb</name>
    <name type="synonym">Freshwater snail</name>
    <dbReference type="NCBI Taxonomy" id="6526"/>
    <lineage>
        <taxon>Eukaryota</taxon>
        <taxon>Metazoa</taxon>
        <taxon>Spiralia</taxon>
        <taxon>Lophotrochozoa</taxon>
        <taxon>Mollusca</taxon>
        <taxon>Gastropoda</taxon>
        <taxon>Heterobranchia</taxon>
        <taxon>Euthyneura</taxon>
        <taxon>Panpulmonata</taxon>
        <taxon>Hygrophila</taxon>
        <taxon>Lymnaeoidea</taxon>
        <taxon>Planorbidae</taxon>
        <taxon>Biomphalaria</taxon>
    </lineage>
</organism>
<dbReference type="RefSeq" id="XP_013092332.2">
    <property type="nucleotide sequence ID" value="XM_013236878.2"/>
</dbReference>
<evidence type="ECO:0000256" key="3">
    <source>
        <dbReference type="ARBA" id="ARBA00022989"/>
    </source>
</evidence>
<dbReference type="InterPro" id="IPR000276">
    <property type="entry name" value="GPCR_Rhodpsn"/>
</dbReference>
<feature type="transmembrane region" description="Helical" evidence="5">
    <location>
        <begin position="145"/>
        <end position="167"/>
    </location>
</feature>
<name>A0A2C9LKM9_BIOGL</name>
<accession>A0A2C9LKM9</accession>
<proteinExistence type="predicted"/>
<dbReference type="Proteomes" id="UP000076420">
    <property type="component" value="Unassembled WGS sequence"/>
</dbReference>
<evidence type="ECO:0000256" key="5">
    <source>
        <dbReference type="SAM" id="Phobius"/>
    </source>
</evidence>
<comment type="subcellular location">
    <subcellularLocation>
        <location evidence="1">Membrane</location>
    </subcellularLocation>
</comment>
<dbReference type="VEuPathDB" id="VectorBase:BGLB032247"/>
<evidence type="ECO:0000259" key="6">
    <source>
        <dbReference type="PROSITE" id="PS50262"/>
    </source>
</evidence>
<feature type="transmembrane region" description="Helical" evidence="5">
    <location>
        <begin position="62"/>
        <end position="85"/>
    </location>
</feature>
<dbReference type="EnsemblMetazoa" id="BGLB032247-RA">
    <property type="protein sequence ID" value="BGLB032247-PA"/>
    <property type="gene ID" value="BGLB032247"/>
</dbReference>
<sequence length="346" mass="38525">MTTNASEYSDCLNEYITDQILDIAVFVNFFFLNGVIGLLGLVVNVIKMIVFLKLGLRNSTNITFFVLSAADTGVVVMMLAFSFVFSPMVLKEINFDVALSIGYNCLGFPFGLFSRVASLMTASITVERFLCVTFPLKVKLILKPIVAVVESVTVICVVVAISIPAFISNSQSQVFIENIDQIILKRKEADLRALLESTSFLSLAIIQLIAIGVITIFNVALTRKFLQITKWRHQVSSKIVTKTVKDKRLVKMVIFISVSFLLFSIPTLIFLFLAVFKQGFIIGGRCNKLYTIMCSAIFPTDGLNSLVSFFLFLHMSSKFKSMTRLIFQVTCSKGQRSQAAVREVKA</sequence>
<dbReference type="GO" id="GO:0016020">
    <property type="term" value="C:membrane"/>
    <property type="evidence" value="ECO:0007669"/>
    <property type="project" value="UniProtKB-SubCell"/>
</dbReference>
<feature type="transmembrane region" description="Helical" evidence="5">
    <location>
        <begin position="200"/>
        <end position="221"/>
    </location>
</feature>
<evidence type="ECO:0000256" key="4">
    <source>
        <dbReference type="ARBA" id="ARBA00023136"/>
    </source>
</evidence>
<dbReference type="PROSITE" id="PS50262">
    <property type="entry name" value="G_PROTEIN_RECEP_F1_2"/>
    <property type="match status" value="1"/>
</dbReference>
<dbReference type="AlphaFoldDB" id="A0A2C9LKM9"/>
<feature type="transmembrane region" description="Helical" evidence="5">
    <location>
        <begin position="252"/>
        <end position="276"/>
    </location>
</feature>